<name>A0A5N5W9V3_STRMB</name>
<reference evidence="1 2" key="1">
    <citation type="journal article" date="2019" name="Microb. Cell Fact.">
        <title>Exploring novel herbicidin analogues by transcriptional regulator overexpression and MS/MS molecular networking.</title>
        <authorList>
            <person name="Shi Y."/>
            <person name="Gu R."/>
            <person name="Li Y."/>
            <person name="Wang X."/>
            <person name="Ren W."/>
            <person name="Li X."/>
            <person name="Wang L."/>
            <person name="Xie Y."/>
            <person name="Hong B."/>
        </authorList>
    </citation>
    <scope>NUCLEOTIDE SEQUENCE [LARGE SCALE GENOMIC DNA]</scope>
    <source>
        <strain evidence="1 2">US-43</strain>
    </source>
</reference>
<accession>A0A5N5W9V3</accession>
<organism evidence="1 2">
    <name type="scientific">Streptomyces mobaraensis</name>
    <name type="common">Streptoverticillium mobaraense</name>
    <dbReference type="NCBI Taxonomy" id="35621"/>
    <lineage>
        <taxon>Bacteria</taxon>
        <taxon>Bacillati</taxon>
        <taxon>Actinomycetota</taxon>
        <taxon>Actinomycetes</taxon>
        <taxon>Kitasatosporales</taxon>
        <taxon>Streptomycetaceae</taxon>
        <taxon>Streptomyces</taxon>
    </lineage>
</organism>
<evidence type="ECO:0000313" key="1">
    <source>
        <dbReference type="EMBL" id="KAB7845525.1"/>
    </source>
</evidence>
<evidence type="ECO:0000313" key="2">
    <source>
        <dbReference type="Proteomes" id="UP000327000"/>
    </source>
</evidence>
<comment type="caution">
    <text evidence="1">The sequence shown here is derived from an EMBL/GenBank/DDBJ whole genome shotgun (WGS) entry which is preliminary data.</text>
</comment>
<dbReference type="OrthoDB" id="3855669at2"/>
<dbReference type="RefSeq" id="WP_152263652.1">
    <property type="nucleotide sequence ID" value="NZ_VOKX01000026.1"/>
</dbReference>
<proteinExistence type="predicted"/>
<dbReference type="AlphaFoldDB" id="A0A5N5W9V3"/>
<dbReference type="EMBL" id="VOKX01000026">
    <property type="protein sequence ID" value="KAB7845525.1"/>
    <property type="molecule type" value="Genomic_DNA"/>
</dbReference>
<sequence length="72" mass="7957">MTEPPAIGSYVADTERNKIGQVMANDRDLLQLRPVDGGLEWDAKPNTVRPATLEEVLSAKVKAANNRPRWGQ</sequence>
<protein>
    <submittedName>
        <fullName evidence="1">Uncharacterized protein</fullName>
    </submittedName>
</protein>
<dbReference type="Proteomes" id="UP000327000">
    <property type="component" value="Unassembled WGS sequence"/>
</dbReference>
<gene>
    <name evidence="1" type="ORF">FRZ00_13630</name>
</gene>
<keyword evidence="2" id="KW-1185">Reference proteome</keyword>